<feature type="compositionally biased region" description="Low complexity" evidence="2">
    <location>
        <begin position="212"/>
        <end position="231"/>
    </location>
</feature>
<evidence type="ECO:0000256" key="3">
    <source>
        <dbReference type="SAM" id="SignalP"/>
    </source>
</evidence>
<reference evidence="4 5" key="1">
    <citation type="journal article" date="2007" name="Nature">
        <title>Evolution of genes and genomes on the Drosophila phylogeny.</title>
        <authorList>
            <consortium name="Drosophila 12 Genomes Consortium"/>
            <person name="Clark A.G."/>
            <person name="Eisen M.B."/>
            <person name="Smith D.R."/>
            <person name="Bergman C.M."/>
            <person name="Oliver B."/>
            <person name="Markow T.A."/>
            <person name="Kaufman T.C."/>
            <person name="Kellis M."/>
            <person name="Gelbart W."/>
            <person name="Iyer V.N."/>
            <person name="Pollard D.A."/>
            <person name="Sackton T.B."/>
            <person name="Larracuente A.M."/>
            <person name="Singh N.D."/>
            <person name="Abad J.P."/>
            <person name="Abt D.N."/>
            <person name="Adryan B."/>
            <person name="Aguade M."/>
            <person name="Akashi H."/>
            <person name="Anderson W.W."/>
            <person name="Aquadro C.F."/>
            <person name="Ardell D.H."/>
            <person name="Arguello R."/>
            <person name="Artieri C.G."/>
            <person name="Barbash D.A."/>
            <person name="Barker D."/>
            <person name="Barsanti P."/>
            <person name="Batterham P."/>
            <person name="Batzoglou S."/>
            <person name="Begun D."/>
            <person name="Bhutkar A."/>
            <person name="Blanco E."/>
            <person name="Bosak S.A."/>
            <person name="Bradley R.K."/>
            <person name="Brand A.D."/>
            <person name="Brent M.R."/>
            <person name="Brooks A.N."/>
            <person name="Brown R.H."/>
            <person name="Butlin R.K."/>
            <person name="Caggese C."/>
            <person name="Calvi B.R."/>
            <person name="Bernardo de Carvalho A."/>
            <person name="Caspi A."/>
            <person name="Castrezana S."/>
            <person name="Celniker S.E."/>
            <person name="Chang J.L."/>
            <person name="Chapple C."/>
            <person name="Chatterji S."/>
            <person name="Chinwalla A."/>
            <person name="Civetta A."/>
            <person name="Clifton S.W."/>
            <person name="Comeron J.M."/>
            <person name="Costello J.C."/>
            <person name="Coyne J.A."/>
            <person name="Daub J."/>
            <person name="David R.G."/>
            <person name="Delcher A.L."/>
            <person name="Delehaunty K."/>
            <person name="Do C.B."/>
            <person name="Ebling H."/>
            <person name="Edwards K."/>
            <person name="Eickbush T."/>
            <person name="Evans J.D."/>
            <person name="Filipski A."/>
            <person name="Findeiss S."/>
            <person name="Freyhult E."/>
            <person name="Fulton L."/>
            <person name="Fulton R."/>
            <person name="Garcia A.C."/>
            <person name="Gardiner A."/>
            <person name="Garfield D.A."/>
            <person name="Garvin B.E."/>
            <person name="Gibson G."/>
            <person name="Gilbert D."/>
            <person name="Gnerre S."/>
            <person name="Godfrey J."/>
            <person name="Good R."/>
            <person name="Gotea V."/>
            <person name="Gravely B."/>
            <person name="Greenberg A.J."/>
            <person name="Griffiths-Jones S."/>
            <person name="Gross S."/>
            <person name="Guigo R."/>
            <person name="Gustafson E.A."/>
            <person name="Haerty W."/>
            <person name="Hahn M.W."/>
            <person name="Halligan D.L."/>
            <person name="Halpern A.L."/>
            <person name="Halter G.M."/>
            <person name="Han M.V."/>
            <person name="Heger A."/>
            <person name="Hillier L."/>
            <person name="Hinrichs A.S."/>
            <person name="Holmes I."/>
            <person name="Hoskins R.A."/>
            <person name="Hubisz M.J."/>
            <person name="Hultmark D."/>
            <person name="Huntley M.A."/>
            <person name="Jaffe D.B."/>
            <person name="Jagadeeshan S."/>
            <person name="Jeck W.R."/>
            <person name="Johnson J."/>
            <person name="Jones C.D."/>
            <person name="Jordan W.C."/>
            <person name="Karpen G.H."/>
            <person name="Kataoka E."/>
            <person name="Keightley P.D."/>
            <person name="Kheradpour P."/>
            <person name="Kirkness E.F."/>
            <person name="Koerich L.B."/>
            <person name="Kristiansen K."/>
            <person name="Kudrna D."/>
            <person name="Kulathinal R.J."/>
            <person name="Kumar S."/>
            <person name="Kwok R."/>
            <person name="Lander E."/>
            <person name="Langley C.H."/>
            <person name="Lapoint R."/>
            <person name="Lazzaro B.P."/>
            <person name="Lee S.J."/>
            <person name="Levesque L."/>
            <person name="Li R."/>
            <person name="Lin C.F."/>
            <person name="Lin M.F."/>
            <person name="Lindblad-Toh K."/>
            <person name="Llopart A."/>
            <person name="Long M."/>
            <person name="Low L."/>
            <person name="Lozovsky E."/>
            <person name="Lu J."/>
            <person name="Luo M."/>
            <person name="Machado C.A."/>
            <person name="Makalowski W."/>
            <person name="Marzo M."/>
            <person name="Matsuda M."/>
            <person name="Matzkin L."/>
            <person name="McAllister B."/>
            <person name="McBride C.S."/>
            <person name="McKernan B."/>
            <person name="McKernan K."/>
            <person name="Mendez-Lago M."/>
            <person name="Minx P."/>
            <person name="Mollenhauer M.U."/>
            <person name="Montooth K."/>
            <person name="Mount S.M."/>
            <person name="Mu X."/>
            <person name="Myers E."/>
            <person name="Negre B."/>
            <person name="Newfeld S."/>
            <person name="Nielsen R."/>
            <person name="Noor M.A."/>
            <person name="O'Grady P."/>
            <person name="Pachter L."/>
            <person name="Papaceit M."/>
            <person name="Parisi M.J."/>
            <person name="Parisi M."/>
            <person name="Parts L."/>
            <person name="Pedersen J.S."/>
            <person name="Pesole G."/>
            <person name="Phillippy A.M."/>
            <person name="Ponting C.P."/>
            <person name="Pop M."/>
            <person name="Porcelli D."/>
            <person name="Powell J.R."/>
            <person name="Prohaska S."/>
            <person name="Pruitt K."/>
            <person name="Puig M."/>
            <person name="Quesneville H."/>
            <person name="Ram K.R."/>
            <person name="Rand D."/>
            <person name="Rasmussen M.D."/>
            <person name="Reed L.K."/>
            <person name="Reenan R."/>
            <person name="Reily A."/>
            <person name="Remington K.A."/>
            <person name="Rieger T.T."/>
            <person name="Ritchie M.G."/>
            <person name="Robin C."/>
            <person name="Rogers Y.H."/>
            <person name="Rohde C."/>
            <person name="Rozas J."/>
            <person name="Rubenfield M.J."/>
            <person name="Ruiz A."/>
            <person name="Russo S."/>
            <person name="Salzberg S.L."/>
            <person name="Sanchez-Gracia A."/>
            <person name="Saranga D.J."/>
            <person name="Sato H."/>
            <person name="Schaeffer S.W."/>
            <person name="Schatz M.C."/>
            <person name="Schlenke T."/>
            <person name="Schwartz R."/>
            <person name="Segarra C."/>
            <person name="Singh R.S."/>
            <person name="Sirot L."/>
            <person name="Sirota M."/>
            <person name="Sisneros N.B."/>
            <person name="Smith C.D."/>
            <person name="Smith T.F."/>
            <person name="Spieth J."/>
            <person name="Stage D.E."/>
            <person name="Stark A."/>
            <person name="Stephan W."/>
            <person name="Strausberg R.L."/>
            <person name="Strempel S."/>
            <person name="Sturgill D."/>
            <person name="Sutton G."/>
            <person name="Sutton G.G."/>
            <person name="Tao W."/>
            <person name="Teichmann S."/>
            <person name="Tobari Y.N."/>
            <person name="Tomimura Y."/>
            <person name="Tsolas J.M."/>
            <person name="Valente V.L."/>
            <person name="Venter E."/>
            <person name="Venter J.C."/>
            <person name="Vicario S."/>
            <person name="Vieira F.G."/>
            <person name="Vilella A.J."/>
            <person name="Villasante A."/>
            <person name="Walenz B."/>
            <person name="Wang J."/>
            <person name="Wasserman M."/>
            <person name="Watts T."/>
            <person name="Wilson D."/>
            <person name="Wilson R.K."/>
            <person name="Wing R.A."/>
            <person name="Wolfner M.F."/>
            <person name="Wong A."/>
            <person name="Wong G.K."/>
            <person name="Wu C.I."/>
            <person name="Wu G."/>
            <person name="Yamamoto D."/>
            <person name="Yang H.P."/>
            <person name="Yang S.P."/>
            <person name="Yorke J.A."/>
            <person name="Yoshida K."/>
            <person name="Zdobnov E."/>
            <person name="Zhang P."/>
            <person name="Zhang Y."/>
            <person name="Zimin A.V."/>
            <person name="Baldwin J."/>
            <person name="Abdouelleil A."/>
            <person name="Abdulkadir J."/>
            <person name="Abebe A."/>
            <person name="Abera B."/>
            <person name="Abreu J."/>
            <person name="Acer S.C."/>
            <person name="Aftuck L."/>
            <person name="Alexander A."/>
            <person name="An P."/>
            <person name="Anderson E."/>
            <person name="Anderson S."/>
            <person name="Arachi H."/>
            <person name="Azer M."/>
            <person name="Bachantsang P."/>
            <person name="Barry A."/>
            <person name="Bayul T."/>
            <person name="Berlin A."/>
            <person name="Bessette D."/>
            <person name="Bloom T."/>
            <person name="Blye J."/>
            <person name="Boguslavskiy L."/>
            <person name="Bonnet C."/>
            <person name="Boukhgalter B."/>
            <person name="Bourzgui I."/>
            <person name="Brown A."/>
            <person name="Cahill P."/>
            <person name="Channer S."/>
            <person name="Cheshatsang Y."/>
            <person name="Chuda L."/>
            <person name="Citroen M."/>
            <person name="Collymore A."/>
            <person name="Cooke P."/>
            <person name="Costello M."/>
            <person name="D'Aco K."/>
            <person name="Daza R."/>
            <person name="De Haan G."/>
            <person name="DeGray S."/>
            <person name="DeMaso C."/>
            <person name="Dhargay N."/>
            <person name="Dooley K."/>
            <person name="Dooley E."/>
            <person name="Doricent M."/>
            <person name="Dorje P."/>
            <person name="Dorjee K."/>
            <person name="Dupes A."/>
            <person name="Elong R."/>
            <person name="Falk J."/>
            <person name="Farina A."/>
            <person name="Faro S."/>
            <person name="Ferguson D."/>
            <person name="Fisher S."/>
            <person name="Foley C.D."/>
            <person name="Franke A."/>
            <person name="Friedrich D."/>
            <person name="Gadbois L."/>
            <person name="Gearin G."/>
            <person name="Gearin C.R."/>
            <person name="Giannoukos G."/>
            <person name="Goode T."/>
            <person name="Graham J."/>
            <person name="Grandbois E."/>
            <person name="Grewal S."/>
            <person name="Gyaltsen K."/>
            <person name="Hafez N."/>
            <person name="Hagos B."/>
            <person name="Hall J."/>
            <person name="Henson C."/>
            <person name="Hollinger A."/>
            <person name="Honan T."/>
            <person name="Huard M.D."/>
            <person name="Hughes L."/>
            <person name="Hurhula B."/>
            <person name="Husby M.E."/>
            <person name="Kamat A."/>
            <person name="Kanga B."/>
            <person name="Kashin S."/>
            <person name="Khazanovich D."/>
            <person name="Kisner P."/>
            <person name="Lance K."/>
            <person name="Lara M."/>
            <person name="Lee W."/>
            <person name="Lennon N."/>
            <person name="Letendre F."/>
            <person name="LeVine R."/>
            <person name="Lipovsky A."/>
            <person name="Liu X."/>
            <person name="Liu J."/>
            <person name="Liu S."/>
            <person name="Lokyitsang T."/>
            <person name="Lokyitsang Y."/>
            <person name="Lubonja R."/>
            <person name="Lui A."/>
            <person name="MacDonald P."/>
            <person name="Magnisalis V."/>
            <person name="Maru K."/>
            <person name="Matthews C."/>
            <person name="McCusker W."/>
            <person name="McDonough S."/>
            <person name="Mehta T."/>
            <person name="Meldrim J."/>
            <person name="Meneus L."/>
            <person name="Mihai O."/>
            <person name="Mihalev A."/>
            <person name="Mihova T."/>
            <person name="Mittelman R."/>
            <person name="Mlenga V."/>
            <person name="Montmayeur A."/>
            <person name="Mulrain L."/>
            <person name="Navidi A."/>
            <person name="Naylor J."/>
            <person name="Negash T."/>
            <person name="Nguyen T."/>
            <person name="Nguyen N."/>
            <person name="Nicol R."/>
            <person name="Norbu C."/>
            <person name="Norbu N."/>
            <person name="Novod N."/>
            <person name="O'Neill B."/>
            <person name="Osman S."/>
            <person name="Markiewicz E."/>
            <person name="Oyono O.L."/>
            <person name="Patti C."/>
            <person name="Phunkhang P."/>
            <person name="Pierre F."/>
            <person name="Priest M."/>
            <person name="Raghuraman S."/>
            <person name="Rege F."/>
            <person name="Reyes R."/>
            <person name="Rise C."/>
            <person name="Rogov P."/>
            <person name="Ross K."/>
            <person name="Ryan E."/>
            <person name="Settipalli S."/>
            <person name="Shea T."/>
            <person name="Sherpa N."/>
            <person name="Shi L."/>
            <person name="Shih D."/>
            <person name="Sparrow T."/>
            <person name="Spaulding J."/>
            <person name="Stalker J."/>
            <person name="Stange-Thomann N."/>
            <person name="Stavropoulos S."/>
            <person name="Stone C."/>
            <person name="Strader C."/>
            <person name="Tesfaye S."/>
            <person name="Thomson T."/>
            <person name="Thoulutsang Y."/>
            <person name="Thoulutsang D."/>
            <person name="Topham K."/>
            <person name="Topping I."/>
            <person name="Tsamla T."/>
            <person name="Vassiliev H."/>
            <person name="Vo A."/>
            <person name="Wangchuk T."/>
            <person name="Wangdi T."/>
            <person name="Weiand M."/>
            <person name="Wilkinson J."/>
            <person name="Wilson A."/>
            <person name="Yadav S."/>
            <person name="Young G."/>
            <person name="Yu Q."/>
            <person name="Zembek L."/>
            <person name="Zhong D."/>
            <person name="Zimmer A."/>
            <person name="Zwirko Z."/>
            <person name="Jaffe D.B."/>
            <person name="Alvarez P."/>
            <person name="Brockman W."/>
            <person name="Butler J."/>
            <person name="Chin C."/>
            <person name="Gnerre S."/>
            <person name="Grabherr M."/>
            <person name="Kleber M."/>
            <person name="Mauceli E."/>
            <person name="MacCallum I."/>
        </authorList>
    </citation>
    <scope>NUCLEOTIDE SEQUENCE [LARGE SCALE GENOMIC DNA]</scope>
    <source>
        <strain evidence="5">MSH-3 / Tucson 14011-0111.49</strain>
    </source>
</reference>
<sequence>MLAVALIMAGLVLAGQQEACQAQVSFHTDANTNSYSVKTPELQQTFTRYYGAAKQEQEQLQTQAQEQEQAQLQPQQEEQLRNPTPFPGFSAAGPQYSSVYQQQAPGRVPAGRGGKLKTSAVSTPQQQHQLLQQQQQLQAQQLLQQQQQLLAQPGVAAPDVAAAGQRAPVPTYADQMQAAFIDYQRQRVEFEQQQQQLLQKLYHFYPDMSIGQPQAPGQGQSQSQALPQTQPDSAGAAGSRFVYRRPQFGSNGLQQQAGRFSVSQGGAQGQGIRAAYSAGDIYSGSGGGRGGVPASSGGDFYSTQQHMGFLQQQQQDVLREQQQQFASSQLAPTTTQSYGMAVPMSSVLGSSSFQPSSDVSHVSFSSGNLNYNF</sequence>
<keyword evidence="3" id="KW-0732">Signal</keyword>
<feature type="region of interest" description="Disordered" evidence="2">
    <location>
        <begin position="311"/>
        <end position="332"/>
    </location>
</feature>
<evidence type="ECO:0000313" key="4">
    <source>
        <dbReference type="EMBL" id="EDW33799.1"/>
    </source>
</evidence>
<feature type="signal peptide" evidence="3">
    <location>
        <begin position="1"/>
        <end position="22"/>
    </location>
</feature>
<dbReference type="STRING" id="7234.B4H7I8"/>
<feature type="region of interest" description="Disordered" evidence="2">
    <location>
        <begin position="57"/>
        <end position="127"/>
    </location>
</feature>
<dbReference type="AlphaFoldDB" id="B4H7I8"/>
<feature type="compositionally biased region" description="Low complexity" evidence="2">
    <location>
        <begin position="311"/>
        <end position="324"/>
    </location>
</feature>
<dbReference type="EMBL" id="CH479218">
    <property type="protein sequence ID" value="EDW33799.1"/>
    <property type="molecule type" value="Genomic_DNA"/>
</dbReference>
<feature type="region of interest" description="Disordered" evidence="2">
    <location>
        <begin position="208"/>
        <end position="236"/>
    </location>
</feature>
<dbReference type="OrthoDB" id="8050866at2759"/>
<proteinExistence type="predicted"/>
<keyword evidence="5" id="KW-1185">Reference proteome</keyword>
<organism evidence="5">
    <name type="scientific">Drosophila persimilis</name>
    <name type="common">Fruit fly</name>
    <dbReference type="NCBI Taxonomy" id="7234"/>
    <lineage>
        <taxon>Eukaryota</taxon>
        <taxon>Metazoa</taxon>
        <taxon>Ecdysozoa</taxon>
        <taxon>Arthropoda</taxon>
        <taxon>Hexapoda</taxon>
        <taxon>Insecta</taxon>
        <taxon>Pterygota</taxon>
        <taxon>Neoptera</taxon>
        <taxon>Endopterygota</taxon>
        <taxon>Diptera</taxon>
        <taxon>Brachycera</taxon>
        <taxon>Muscomorpha</taxon>
        <taxon>Ephydroidea</taxon>
        <taxon>Drosophilidae</taxon>
        <taxon>Drosophila</taxon>
        <taxon>Sophophora</taxon>
    </lineage>
</organism>
<dbReference type="Proteomes" id="UP000008744">
    <property type="component" value="Unassembled WGS sequence"/>
</dbReference>
<evidence type="ECO:0000313" key="5">
    <source>
        <dbReference type="Proteomes" id="UP000008744"/>
    </source>
</evidence>
<feature type="compositionally biased region" description="Low complexity" evidence="2">
    <location>
        <begin position="58"/>
        <end position="77"/>
    </location>
</feature>
<evidence type="ECO:0000256" key="2">
    <source>
        <dbReference type="SAM" id="MobiDB-lite"/>
    </source>
</evidence>
<feature type="coiled-coil region" evidence="1">
    <location>
        <begin position="132"/>
        <end position="193"/>
    </location>
</feature>
<keyword evidence="1" id="KW-0175">Coiled coil</keyword>
<dbReference type="OMA" id="NYGMAVP"/>
<dbReference type="eggNOG" id="ENOG502TBQT">
    <property type="taxonomic scope" value="Eukaryota"/>
</dbReference>
<accession>B4H7I8</accession>
<name>B4H7I8_DROPE</name>
<feature type="chain" id="PRO_5002804908" evidence="3">
    <location>
        <begin position="23"/>
        <end position="373"/>
    </location>
</feature>
<evidence type="ECO:0000256" key="1">
    <source>
        <dbReference type="SAM" id="Coils"/>
    </source>
</evidence>
<feature type="compositionally biased region" description="Polar residues" evidence="2">
    <location>
        <begin position="95"/>
        <end position="104"/>
    </location>
</feature>
<dbReference type="PhylomeDB" id="B4H7I8"/>
<dbReference type="HOGENOM" id="CLU_761346_0_0_1"/>
<gene>
    <name evidence="4" type="primary">Dper\GL27035</name>
    <name evidence="4" type="ORF">Dper_GL27035</name>
</gene>
<protein>
    <submittedName>
        <fullName evidence="4">GL27035</fullName>
    </submittedName>
</protein>